<organism evidence="3 4">
    <name type="scientific">Hyella patelloides LEGE 07179</name>
    <dbReference type="NCBI Taxonomy" id="945734"/>
    <lineage>
        <taxon>Bacteria</taxon>
        <taxon>Bacillati</taxon>
        <taxon>Cyanobacteriota</taxon>
        <taxon>Cyanophyceae</taxon>
        <taxon>Pleurocapsales</taxon>
        <taxon>Hyellaceae</taxon>
        <taxon>Hyella</taxon>
    </lineage>
</organism>
<dbReference type="SUPFAM" id="SSF56601">
    <property type="entry name" value="beta-lactamase/transpeptidase-like"/>
    <property type="match status" value="1"/>
</dbReference>
<evidence type="ECO:0000313" key="3">
    <source>
        <dbReference type="EMBL" id="VEP15780.1"/>
    </source>
</evidence>
<feature type="compositionally biased region" description="Polar residues" evidence="1">
    <location>
        <begin position="78"/>
        <end position="90"/>
    </location>
</feature>
<dbReference type="InterPro" id="IPR001466">
    <property type="entry name" value="Beta-lactam-related"/>
</dbReference>
<keyword evidence="4" id="KW-1185">Reference proteome</keyword>
<evidence type="ECO:0000313" key="4">
    <source>
        <dbReference type="Proteomes" id="UP000320055"/>
    </source>
</evidence>
<feature type="region of interest" description="Disordered" evidence="1">
    <location>
        <begin position="69"/>
        <end position="90"/>
    </location>
</feature>
<dbReference type="Gene3D" id="3.40.710.10">
    <property type="entry name" value="DD-peptidase/beta-lactamase superfamily"/>
    <property type="match status" value="1"/>
</dbReference>
<proteinExistence type="predicted"/>
<dbReference type="InterPro" id="IPR012338">
    <property type="entry name" value="Beta-lactam/transpept-like"/>
</dbReference>
<evidence type="ECO:0000259" key="2">
    <source>
        <dbReference type="Pfam" id="PF00144"/>
    </source>
</evidence>
<feature type="domain" description="Beta-lactamase-related" evidence="2">
    <location>
        <begin position="19"/>
        <end position="89"/>
    </location>
</feature>
<dbReference type="Proteomes" id="UP000320055">
    <property type="component" value="Unassembled WGS sequence"/>
</dbReference>
<accession>A0A563VWI5</accession>
<dbReference type="EMBL" id="CAACVJ010000301">
    <property type="protein sequence ID" value="VEP15780.1"/>
    <property type="molecule type" value="Genomic_DNA"/>
</dbReference>
<sequence>MVVRVLIYCLNDILSDLDSGDRITIARLLNHTSSIVDYQDSEAYQNELLADPTRIWQPEEKLAYVSELEPYSEPGEESQYSASNYQLLDL</sequence>
<name>A0A563VWI5_9CYAN</name>
<reference evidence="3 4" key="1">
    <citation type="submission" date="2019-01" db="EMBL/GenBank/DDBJ databases">
        <authorList>
            <person name="Brito A."/>
        </authorList>
    </citation>
    <scope>NUCLEOTIDE SEQUENCE [LARGE SCALE GENOMIC DNA]</scope>
    <source>
        <strain evidence="3">1</strain>
    </source>
</reference>
<protein>
    <recommendedName>
        <fullName evidence="2">Beta-lactamase-related domain-containing protein</fullName>
    </recommendedName>
</protein>
<dbReference type="AlphaFoldDB" id="A0A563VWI5"/>
<evidence type="ECO:0000256" key="1">
    <source>
        <dbReference type="SAM" id="MobiDB-lite"/>
    </source>
</evidence>
<dbReference type="Pfam" id="PF00144">
    <property type="entry name" value="Beta-lactamase"/>
    <property type="match status" value="1"/>
</dbReference>
<gene>
    <name evidence="3" type="ORF">H1P_370005</name>
</gene>